<proteinExistence type="predicted"/>
<organism evidence="1 2">
    <name type="scientific">Linum tenue</name>
    <dbReference type="NCBI Taxonomy" id="586396"/>
    <lineage>
        <taxon>Eukaryota</taxon>
        <taxon>Viridiplantae</taxon>
        <taxon>Streptophyta</taxon>
        <taxon>Embryophyta</taxon>
        <taxon>Tracheophyta</taxon>
        <taxon>Spermatophyta</taxon>
        <taxon>Magnoliopsida</taxon>
        <taxon>eudicotyledons</taxon>
        <taxon>Gunneridae</taxon>
        <taxon>Pentapetalae</taxon>
        <taxon>rosids</taxon>
        <taxon>fabids</taxon>
        <taxon>Malpighiales</taxon>
        <taxon>Linaceae</taxon>
        <taxon>Linum</taxon>
    </lineage>
</organism>
<dbReference type="Proteomes" id="UP001154282">
    <property type="component" value="Unassembled WGS sequence"/>
</dbReference>
<sequence>MSGSLGWSMDFKGTERATGRCRSTCCRFAFAVFLDYNEGGWVFGTRDEHMCTLDYPMVMDFSSCHPLFCIVFGPLRLQ</sequence>
<evidence type="ECO:0000313" key="2">
    <source>
        <dbReference type="Proteomes" id="UP001154282"/>
    </source>
</evidence>
<dbReference type="EMBL" id="CAMGYJ010000004">
    <property type="protein sequence ID" value="CAI0404033.1"/>
    <property type="molecule type" value="Genomic_DNA"/>
</dbReference>
<reference evidence="1" key="1">
    <citation type="submission" date="2022-08" db="EMBL/GenBank/DDBJ databases">
        <authorList>
            <person name="Gutierrez-Valencia J."/>
        </authorList>
    </citation>
    <scope>NUCLEOTIDE SEQUENCE</scope>
</reference>
<protein>
    <submittedName>
        <fullName evidence="1">Uncharacterized protein</fullName>
    </submittedName>
</protein>
<comment type="caution">
    <text evidence="1">The sequence shown here is derived from an EMBL/GenBank/DDBJ whole genome shotgun (WGS) entry which is preliminary data.</text>
</comment>
<dbReference type="AlphaFoldDB" id="A0AAV0J2C4"/>
<keyword evidence="2" id="KW-1185">Reference proteome</keyword>
<gene>
    <name evidence="1" type="ORF">LITE_LOCUS12296</name>
</gene>
<evidence type="ECO:0000313" key="1">
    <source>
        <dbReference type="EMBL" id="CAI0404033.1"/>
    </source>
</evidence>
<accession>A0AAV0J2C4</accession>
<name>A0AAV0J2C4_9ROSI</name>